<dbReference type="AlphaFoldDB" id="A0A1H4RMD4"/>
<proteinExistence type="predicted"/>
<sequence>MRIIGEMTGPDLGEVAVLLVECGEGAGFGRDIETVGALVVGEHVGASADGFVVVHTAPRVGSYAIPSGSRPVGPRARSVPVSVEPGPVAGQSDLPYRVQRQRPGVSGVSRR</sequence>
<feature type="region of interest" description="Disordered" evidence="1">
    <location>
        <begin position="62"/>
        <end position="111"/>
    </location>
</feature>
<dbReference type="EMBL" id="FNSV01000005">
    <property type="protein sequence ID" value="SEC33065.1"/>
    <property type="molecule type" value="Genomic_DNA"/>
</dbReference>
<evidence type="ECO:0000313" key="2">
    <source>
        <dbReference type="EMBL" id="SEC33065.1"/>
    </source>
</evidence>
<keyword evidence="3" id="KW-1185">Reference proteome</keyword>
<organism evidence="2 3">
    <name type="scientific">Rhodococcus koreensis</name>
    <dbReference type="NCBI Taxonomy" id="99653"/>
    <lineage>
        <taxon>Bacteria</taxon>
        <taxon>Bacillati</taxon>
        <taxon>Actinomycetota</taxon>
        <taxon>Actinomycetes</taxon>
        <taxon>Mycobacteriales</taxon>
        <taxon>Nocardiaceae</taxon>
        <taxon>Rhodococcus</taxon>
    </lineage>
</organism>
<evidence type="ECO:0000256" key="1">
    <source>
        <dbReference type="SAM" id="MobiDB-lite"/>
    </source>
</evidence>
<name>A0A1H4RMD4_9NOCA</name>
<protein>
    <submittedName>
        <fullName evidence="2">Uncharacterized protein</fullName>
    </submittedName>
</protein>
<reference evidence="3" key="1">
    <citation type="submission" date="2016-10" db="EMBL/GenBank/DDBJ databases">
        <authorList>
            <person name="Varghese N."/>
            <person name="Submissions S."/>
        </authorList>
    </citation>
    <scope>NUCLEOTIDE SEQUENCE [LARGE SCALE GENOMIC DNA]</scope>
    <source>
        <strain evidence="3">DSM 44498</strain>
    </source>
</reference>
<evidence type="ECO:0000313" key="3">
    <source>
        <dbReference type="Proteomes" id="UP000183561"/>
    </source>
</evidence>
<dbReference type="Proteomes" id="UP000183561">
    <property type="component" value="Unassembled WGS sequence"/>
</dbReference>
<accession>A0A1H4RMD4</accession>
<gene>
    <name evidence="2" type="ORF">SAMN04490239_3700</name>
</gene>